<dbReference type="AlphaFoldDB" id="A0A562RAC5"/>
<evidence type="ECO:0000313" key="2">
    <source>
        <dbReference type="EMBL" id="TWI65863.1"/>
    </source>
</evidence>
<keyword evidence="1" id="KW-0812">Transmembrane</keyword>
<keyword evidence="3" id="KW-1185">Reference proteome</keyword>
<keyword evidence="1" id="KW-0472">Membrane</keyword>
<proteinExistence type="predicted"/>
<comment type="caution">
    <text evidence="2">The sequence shown here is derived from an EMBL/GenBank/DDBJ whole genome shotgun (WGS) entry which is preliminary data.</text>
</comment>
<protein>
    <submittedName>
        <fullName evidence="2">Uncharacterized protein</fullName>
    </submittedName>
</protein>
<name>A0A562RAC5_9BRAD</name>
<dbReference type="Proteomes" id="UP000316291">
    <property type="component" value="Unassembled WGS sequence"/>
</dbReference>
<feature type="transmembrane region" description="Helical" evidence="1">
    <location>
        <begin position="49"/>
        <end position="70"/>
    </location>
</feature>
<reference evidence="2 3" key="1">
    <citation type="journal article" date="2015" name="Stand. Genomic Sci.">
        <title>Genomic Encyclopedia of Bacterial and Archaeal Type Strains, Phase III: the genomes of soil and plant-associated and newly described type strains.</title>
        <authorList>
            <person name="Whitman W.B."/>
            <person name="Woyke T."/>
            <person name="Klenk H.P."/>
            <person name="Zhou Y."/>
            <person name="Lilburn T.G."/>
            <person name="Beck B.J."/>
            <person name="De Vos P."/>
            <person name="Vandamme P."/>
            <person name="Eisen J.A."/>
            <person name="Garrity G."/>
            <person name="Hugenholtz P."/>
            <person name="Kyrpides N.C."/>
        </authorList>
    </citation>
    <scope>NUCLEOTIDE SEQUENCE [LARGE SCALE GENOMIC DNA]</scope>
    <source>
        <strain evidence="2 3">CGMCC 1.10948</strain>
    </source>
</reference>
<sequence>MARAAYVVFFAVAGIIVCRYLLRGIDSGKLWAGIRGGNETWLVRQDDPASFWIVVCLIAVADIGLGIMAVQSALVN</sequence>
<feature type="transmembrane region" description="Helical" evidence="1">
    <location>
        <begin position="5"/>
        <end position="22"/>
    </location>
</feature>
<accession>A0A562RAC5</accession>
<organism evidence="2 3">
    <name type="scientific">Bradyrhizobium huanghuaihaiense</name>
    <dbReference type="NCBI Taxonomy" id="990078"/>
    <lineage>
        <taxon>Bacteria</taxon>
        <taxon>Pseudomonadati</taxon>
        <taxon>Pseudomonadota</taxon>
        <taxon>Alphaproteobacteria</taxon>
        <taxon>Hyphomicrobiales</taxon>
        <taxon>Nitrobacteraceae</taxon>
        <taxon>Bradyrhizobium</taxon>
    </lineage>
</organism>
<evidence type="ECO:0000256" key="1">
    <source>
        <dbReference type="SAM" id="Phobius"/>
    </source>
</evidence>
<dbReference type="EMBL" id="VLLA01000014">
    <property type="protein sequence ID" value="TWI65863.1"/>
    <property type="molecule type" value="Genomic_DNA"/>
</dbReference>
<evidence type="ECO:0000313" key="3">
    <source>
        <dbReference type="Proteomes" id="UP000316291"/>
    </source>
</evidence>
<keyword evidence="1" id="KW-1133">Transmembrane helix</keyword>
<gene>
    <name evidence="2" type="ORF">IQ16_05120</name>
</gene>